<gene>
    <name evidence="2" type="ORF">X797_004975</name>
</gene>
<feature type="compositionally biased region" description="Polar residues" evidence="1">
    <location>
        <begin position="12"/>
        <end position="21"/>
    </location>
</feature>
<reference evidence="2 3" key="1">
    <citation type="submission" date="2014-02" db="EMBL/GenBank/DDBJ databases">
        <title>The genome sequence of the entomopathogenic fungus Metarhizium robertsii ARSEF 2575.</title>
        <authorList>
            <person name="Giuliano Garisto Donzelli B."/>
            <person name="Roe B.A."/>
            <person name="Macmil S.L."/>
            <person name="Krasnoff S.B."/>
            <person name="Gibson D.M."/>
        </authorList>
    </citation>
    <scope>NUCLEOTIDE SEQUENCE [LARGE SCALE GENOMIC DNA]</scope>
    <source>
        <strain evidence="2 3">ARSEF 2575</strain>
    </source>
</reference>
<proteinExistence type="predicted"/>
<dbReference type="EMBL" id="JELW01000006">
    <property type="protein sequence ID" value="EXV02130.1"/>
    <property type="molecule type" value="Genomic_DNA"/>
</dbReference>
<comment type="caution">
    <text evidence="2">The sequence shown here is derived from an EMBL/GenBank/DDBJ whole genome shotgun (WGS) entry which is preliminary data.</text>
</comment>
<evidence type="ECO:0000313" key="2">
    <source>
        <dbReference type="EMBL" id="EXV02130.1"/>
    </source>
</evidence>
<dbReference type="AlphaFoldDB" id="A0A0A1UX14"/>
<protein>
    <submittedName>
        <fullName evidence="2">Uncharacterized protein</fullName>
    </submittedName>
</protein>
<feature type="region of interest" description="Disordered" evidence="1">
    <location>
        <begin position="92"/>
        <end position="117"/>
    </location>
</feature>
<dbReference type="HOGENOM" id="CLU_2085368_0_0_1"/>
<name>A0A0A1UX14_9HYPO</name>
<accession>A0A0A1UX14</accession>
<evidence type="ECO:0000313" key="3">
    <source>
        <dbReference type="Proteomes" id="UP000030151"/>
    </source>
</evidence>
<sequence>MSAEAIGAASHTAVTTANDSKNPVKLAVPESASTPEAGDASAECSPGGKGDADSSMSERVSIRDLELKEDIVVTAARDLETIMLALAQGEVASARPRQGLSGESTPEKQRVSSAGPE</sequence>
<dbReference type="Proteomes" id="UP000030151">
    <property type="component" value="Unassembled WGS sequence"/>
</dbReference>
<feature type="region of interest" description="Disordered" evidence="1">
    <location>
        <begin position="1"/>
        <end position="59"/>
    </location>
</feature>
<evidence type="ECO:0000256" key="1">
    <source>
        <dbReference type="SAM" id="MobiDB-lite"/>
    </source>
</evidence>
<organism evidence="2 3">
    <name type="scientific">Metarhizium robertsii</name>
    <dbReference type="NCBI Taxonomy" id="568076"/>
    <lineage>
        <taxon>Eukaryota</taxon>
        <taxon>Fungi</taxon>
        <taxon>Dikarya</taxon>
        <taxon>Ascomycota</taxon>
        <taxon>Pezizomycotina</taxon>
        <taxon>Sordariomycetes</taxon>
        <taxon>Hypocreomycetidae</taxon>
        <taxon>Hypocreales</taxon>
        <taxon>Clavicipitaceae</taxon>
        <taxon>Metarhizium</taxon>
    </lineage>
</organism>